<organism evidence="1 2">
    <name type="scientific">Algoriphagus locisalis</name>
    <dbReference type="NCBI Taxonomy" id="305507"/>
    <lineage>
        <taxon>Bacteria</taxon>
        <taxon>Pseudomonadati</taxon>
        <taxon>Bacteroidota</taxon>
        <taxon>Cytophagia</taxon>
        <taxon>Cytophagales</taxon>
        <taxon>Cyclobacteriaceae</taxon>
        <taxon>Algoriphagus</taxon>
    </lineage>
</organism>
<dbReference type="Proteomes" id="UP000199673">
    <property type="component" value="Unassembled WGS sequence"/>
</dbReference>
<evidence type="ECO:0000313" key="1">
    <source>
        <dbReference type="EMBL" id="SFU17382.1"/>
    </source>
</evidence>
<dbReference type="InterPro" id="IPR003477">
    <property type="entry name" value="PemK-like"/>
</dbReference>
<dbReference type="OrthoDB" id="129822at2"/>
<dbReference type="AlphaFoldDB" id="A0A1I7E097"/>
<dbReference type="STRING" id="305507.SAMN04489724_4630"/>
<keyword evidence="2" id="KW-1185">Reference proteome</keyword>
<dbReference type="GO" id="GO:0003677">
    <property type="term" value="F:DNA binding"/>
    <property type="evidence" value="ECO:0007669"/>
    <property type="project" value="InterPro"/>
</dbReference>
<reference evidence="2" key="1">
    <citation type="submission" date="2016-10" db="EMBL/GenBank/DDBJ databases">
        <authorList>
            <person name="Varghese N."/>
            <person name="Submissions S."/>
        </authorList>
    </citation>
    <scope>NUCLEOTIDE SEQUENCE [LARGE SCALE GENOMIC DNA]</scope>
    <source>
        <strain evidence="2">DSM 23445</strain>
    </source>
</reference>
<dbReference type="SUPFAM" id="SSF50118">
    <property type="entry name" value="Cell growth inhibitor/plasmid maintenance toxic component"/>
    <property type="match status" value="1"/>
</dbReference>
<dbReference type="RefSeq" id="WP_091697692.1">
    <property type="nucleotide sequence ID" value="NZ_FPBF01000009.1"/>
</dbReference>
<dbReference type="Gene3D" id="2.30.30.110">
    <property type="match status" value="1"/>
</dbReference>
<dbReference type="EMBL" id="FPBF01000009">
    <property type="protein sequence ID" value="SFU17382.1"/>
    <property type="molecule type" value="Genomic_DNA"/>
</dbReference>
<protein>
    <submittedName>
        <fullName evidence="1">mRNA interferase MazF</fullName>
    </submittedName>
</protein>
<name>A0A1I7E097_9BACT</name>
<dbReference type="InterPro" id="IPR011067">
    <property type="entry name" value="Plasmid_toxin/cell-grow_inhib"/>
</dbReference>
<gene>
    <name evidence="1" type="ORF">SAMN04489724_4630</name>
</gene>
<accession>A0A1I7E097</accession>
<proteinExistence type="predicted"/>
<evidence type="ECO:0000313" key="2">
    <source>
        <dbReference type="Proteomes" id="UP000199673"/>
    </source>
</evidence>
<dbReference type="Pfam" id="PF02452">
    <property type="entry name" value="PemK_toxin"/>
    <property type="match status" value="1"/>
</dbReference>
<sequence length="125" mass="13982">MSIPSKTESPFGIKHKVVLVPFPFEDFSTKKVRPALCLSGAFGNYDHVILAFISSKTGSQPEETEMEIDPEQTIWVQSGLIVKSVLKLHKLVSFPKNMILRELGSFPPSKSQELEEKLKLIIGIK</sequence>